<dbReference type="SUPFAM" id="SSF54593">
    <property type="entry name" value="Glyoxalase/Bleomycin resistance protein/Dihydroxybiphenyl dioxygenase"/>
    <property type="match status" value="1"/>
</dbReference>
<gene>
    <name evidence="2" type="ORF">GCM10025883_33830</name>
</gene>
<reference evidence="3" key="1">
    <citation type="journal article" date="2019" name="Int. J. Syst. Evol. Microbiol.">
        <title>The Global Catalogue of Microorganisms (GCM) 10K type strain sequencing project: providing services to taxonomists for standard genome sequencing and annotation.</title>
        <authorList>
            <consortium name="The Broad Institute Genomics Platform"/>
            <consortium name="The Broad Institute Genome Sequencing Center for Infectious Disease"/>
            <person name="Wu L."/>
            <person name="Ma J."/>
        </authorList>
    </citation>
    <scope>NUCLEOTIDE SEQUENCE [LARGE SCALE GENOMIC DNA]</scope>
    <source>
        <strain evidence="3">NBRC 113072</strain>
    </source>
</reference>
<protein>
    <recommendedName>
        <fullName evidence="1">VOC domain-containing protein</fullName>
    </recommendedName>
</protein>
<dbReference type="PROSITE" id="PS51819">
    <property type="entry name" value="VOC"/>
    <property type="match status" value="1"/>
</dbReference>
<evidence type="ECO:0000313" key="2">
    <source>
        <dbReference type="EMBL" id="GMA41338.1"/>
    </source>
</evidence>
<dbReference type="RefSeq" id="WP_284304890.1">
    <property type="nucleotide sequence ID" value="NZ_BSUO01000001.1"/>
</dbReference>
<keyword evidence="3" id="KW-1185">Reference proteome</keyword>
<dbReference type="Gene3D" id="3.30.720.110">
    <property type="match status" value="1"/>
</dbReference>
<dbReference type="InterPro" id="IPR037523">
    <property type="entry name" value="VOC_core"/>
</dbReference>
<dbReference type="PANTHER" id="PTHR34109">
    <property type="entry name" value="BNAUNNG04460D PROTEIN-RELATED"/>
    <property type="match status" value="1"/>
</dbReference>
<dbReference type="InterPro" id="IPR004360">
    <property type="entry name" value="Glyas_Fos-R_dOase_dom"/>
</dbReference>
<proteinExistence type="predicted"/>
<name>A0ABQ6IVM8_9MICO</name>
<dbReference type="Gene3D" id="3.30.720.120">
    <property type="match status" value="1"/>
</dbReference>
<accession>A0ABQ6IVM8</accession>
<dbReference type="InterPro" id="IPR029068">
    <property type="entry name" value="Glyas_Bleomycin-R_OHBP_Dase"/>
</dbReference>
<evidence type="ECO:0000313" key="3">
    <source>
        <dbReference type="Proteomes" id="UP001157126"/>
    </source>
</evidence>
<dbReference type="EMBL" id="BSUO01000001">
    <property type="protein sequence ID" value="GMA41338.1"/>
    <property type="molecule type" value="Genomic_DNA"/>
</dbReference>
<evidence type="ECO:0000259" key="1">
    <source>
        <dbReference type="PROSITE" id="PS51819"/>
    </source>
</evidence>
<sequence>MNTPQLHHCLRYSDADRALTFLAALGFTERLVVRDEKDPKLVHHAQLQWRDNGGVMLGSVREGDDAKQFRPGTGVCNLVVDSDAAVDETLRRAIDAGAEMAVEPQNPPYGGRSAGVRDFDGNFWNIDSYAGV</sequence>
<dbReference type="Proteomes" id="UP001157126">
    <property type="component" value="Unassembled WGS sequence"/>
</dbReference>
<feature type="domain" description="VOC" evidence="1">
    <location>
        <begin position="4"/>
        <end position="129"/>
    </location>
</feature>
<organism evidence="2 3">
    <name type="scientific">Mobilicoccus caccae</name>
    <dbReference type="NCBI Taxonomy" id="1859295"/>
    <lineage>
        <taxon>Bacteria</taxon>
        <taxon>Bacillati</taxon>
        <taxon>Actinomycetota</taxon>
        <taxon>Actinomycetes</taxon>
        <taxon>Micrococcales</taxon>
        <taxon>Dermatophilaceae</taxon>
        <taxon>Mobilicoccus</taxon>
    </lineage>
</organism>
<dbReference type="Pfam" id="PF00903">
    <property type="entry name" value="Glyoxalase"/>
    <property type="match status" value="1"/>
</dbReference>
<comment type="caution">
    <text evidence="2">The sequence shown here is derived from an EMBL/GenBank/DDBJ whole genome shotgun (WGS) entry which is preliminary data.</text>
</comment>
<dbReference type="PANTHER" id="PTHR34109:SF1">
    <property type="entry name" value="VOC DOMAIN-CONTAINING PROTEIN"/>
    <property type="match status" value="1"/>
</dbReference>